<name>A0A8D8EUD8_CULPI</name>
<evidence type="ECO:0000313" key="1">
    <source>
        <dbReference type="EMBL" id="CAG6446593.1"/>
    </source>
</evidence>
<organism evidence="1">
    <name type="scientific">Culex pipiens</name>
    <name type="common">House mosquito</name>
    <dbReference type="NCBI Taxonomy" id="7175"/>
    <lineage>
        <taxon>Eukaryota</taxon>
        <taxon>Metazoa</taxon>
        <taxon>Ecdysozoa</taxon>
        <taxon>Arthropoda</taxon>
        <taxon>Hexapoda</taxon>
        <taxon>Insecta</taxon>
        <taxon>Pterygota</taxon>
        <taxon>Neoptera</taxon>
        <taxon>Endopterygota</taxon>
        <taxon>Diptera</taxon>
        <taxon>Nematocera</taxon>
        <taxon>Culicoidea</taxon>
        <taxon>Culicidae</taxon>
        <taxon>Culicinae</taxon>
        <taxon>Culicini</taxon>
        <taxon>Culex</taxon>
        <taxon>Culex</taxon>
    </lineage>
</organism>
<protein>
    <submittedName>
        <fullName evidence="1">(northern house mosquito) hypothetical protein</fullName>
    </submittedName>
</protein>
<reference evidence="1" key="1">
    <citation type="submission" date="2021-05" db="EMBL/GenBank/DDBJ databases">
        <authorList>
            <person name="Alioto T."/>
            <person name="Alioto T."/>
            <person name="Gomez Garrido J."/>
        </authorList>
    </citation>
    <scope>NUCLEOTIDE SEQUENCE</scope>
</reference>
<sequence>MFGERREGVTAAAGEDLAERVSAPRGSGFVEGACDLPELAGYAGRLFGVAGKVPAAVPEGSADRWELHAAVSVSGRFEHLFRECSDLRSRFLVGADWPGTDGD</sequence>
<dbReference type="EMBL" id="HBUE01007253">
    <property type="protein sequence ID" value="CAG6446589.1"/>
    <property type="molecule type" value="Transcribed_RNA"/>
</dbReference>
<dbReference type="EMBL" id="HBUE01007257">
    <property type="protein sequence ID" value="CAG6446593.1"/>
    <property type="molecule type" value="Transcribed_RNA"/>
</dbReference>
<accession>A0A8D8EUD8</accession>
<proteinExistence type="predicted"/>
<dbReference type="EMBL" id="HBUE01007258">
    <property type="protein sequence ID" value="CAG6446595.1"/>
    <property type="molecule type" value="Transcribed_RNA"/>
</dbReference>
<dbReference type="AlphaFoldDB" id="A0A8D8EUD8"/>